<dbReference type="Pfam" id="PF17806">
    <property type="entry name" value="SO_alpha_A3"/>
    <property type="match status" value="1"/>
</dbReference>
<dbReference type="Pfam" id="PF13510">
    <property type="entry name" value="Fer2_4"/>
    <property type="match status" value="1"/>
</dbReference>
<dbReference type="RefSeq" id="WP_379482135.1">
    <property type="nucleotide sequence ID" value="NZ_JBHLTL010000011.1"/>
</dbReference>
<feature type="domain" description="GCVT N-terminal" evidence="3">
    <location>
        <begin position="549"/>
        <end position="812"/>
    </location>
</feature>
<sequence length="923" mass="98132">MSGPSRDGEAGTIRFTFEGKPLLARPGDTLAAALLANGIGLVARSFKYHRPRGIMAAGVEEPNALVTVGTGGRTEPNTRATDLLVYDGLVARSQNRWPSLRLDFGAVLGLVAKALPAGFYYKTFFGSAKRWMVYEWFIRRAAGLGEAPSHADPDRFAQRAAFCDVLIVGAGPAGLSAALDAAESGERVMLVEQDTILAPSLRRDPPQQDPDWADATAKRIAALGGRILLRTTATGYWDDNLVTLTQRLAEPGEEPPGGIAQRLWHVRAKRVVLATGALERPLAFAHNDRPGVMLSQAVRTYVRRFGVIPGRRVVIATNNDDAYLTAAALRDAGAAIVAVLDTRPAPAGAESGFAVFNNAAPLATKGAAHHLRAVSARIDGKIVRWQADLLAMSGGFTPVVHLHMQAGGAALDWDQASQTFLPGTARQNVSSIGAAASADPVGPIFAPENPAKAFIDFQNDVSLGDVDLAWAEGYRSVEHLKRYTTLGMATDQGKTSNMAALGRLAEKQGVAIPEAGLTTFRPPYTPVTMGLLAGRTERDAGAHLRRLALYEAHLAHQPIWQPLGYWKRPRAYPQGSEGLAEAALREARSVRSVVGMTDVSTLAKFEVSGPDAAALLELICATSVGKLAVGRGRYTFMLREDGLVFDDGTVWRLAEDRYLLTSSTGGADRMATHISYVRQVLRPEFRVSAVNVQEHHAGIAVAGPKAVEVVSALIGEAAPRHMSTIAATIVGVPVIVLAASYSGERAFEIYVEADHAEPVWNACHAEVAARGGCLYGLEAMELLRIEKGHLVVGGEIDGRLTPHDLGLDRMLNKAGGYVGAAGLTRPSLALSGRKQLVGLEAISGTIPEGAMLVAGNDSPAEGHVTAAAYRVRAGGSIALGQLTNGFARHGEELIATSPTRGQTARVRVVAPHFYDTAGERYRD</sequence>
<dbReference type="Proteomes" id="UP001589943">
    <property type="component" value="Unassembled WGS sequence"/>
</dbReference>
<dbReference type="InterPro" id="IPR027266">
    <property type="entry name" value="TrmE/GcvT-like"/>
</dbReference>
<dbReference type="InterPro" id="IPR006222">
    <property type="entry name" value="GCVT_N"/>
</dbReference>
<keyword evidence="8" id="KW-1185">Reference proteome</keyword>
<dbReference type="Gene3D" id="1.10.10.1100">
    <property type="entry name" value="BFD-like [2Fe-2S]-binding domain"/>
    <property type="match status" value="1"/>
</dbReference>
<dbReference type="PANTHER" id="PTHR43757:SF2">
    <property type="entry name" value="AMINOMETHYLTRANSFERASE, MITOCHONDRIAL"/>
    <property type="match status" value="1"/>
</dbReference>
<evidence type="ECO:0000259" key="3">
    <source>
        <dbReference type="Pfam" id="PF01571"/>
    </source>
</evidence>
<comment type="similarity">
    <text evidence="1">Belongs to the GcvT family.</text>
</comment>
<dbReference type="Gene3D" id="3.30.1360.120">
    <property type="entry name" value="Probable tRNA modification gtpase trme, domain 1"/>
    <property type="match status" value="1"/>
</dbReference>
<dbReference type="InterPro" id="IPR029043">
    <property type="entry name" value="GcvT/YgfZ_C"/>
</dbReference>
<evidence type="ECO:0000313" key="7">
    <source>
        <dbReference type="EMBL" id="MFC0590685.1"/>
    </source>
</evidence>
<dbReference type="PRINTS" id="PR00411">
    <property type="entry name" value="PNDRDTASEI"/>
</dbReference>
<dbReference type="InterPro" id="IPR028896">
    <property type="entry name" value="GcvT/YgfZ/DmdA"/>
</dbReference>
<name>A0ABV6PLI5_9SPHN</name>
<dbReference type="SUPFAM" id="SSF103025">
    <property type="entry name" value="Folate-binding domain"/>
    <property type="match status" value="1"/>
</dbReference>
<dbReference type="SUPFAM" id="SSF51905">
    <property type="entry name" value="FAD/NAD(P)-binding domain"/>
    <property type="match status" value="1"/>
</dbReference>
<feature type="domain" description="Aminomethyltransferase C-terminal" evidence="5">
    <location>
        <begin position="834"/>
        <end position="915"/>
    </location>
</feature>
<proteinExistence type="inferred from homology"/>
<dbReference type="InterPro" id="IPR042204">
    <property type="entry name" value="2Fe-2S-bd_N"/>
</dbReference>
<dbReference type="InterPro" id="IPR041117">
    <property type="entry name" value="SoxA_A3"/>
</dbReference>
<dbReference type="PRINTS" id="PR00368">
    <property type="entry name" value="FADPNR"/>
</dbReference>
<evidence type="ECO:0000259" key="4">
    <source>
        <dbReference type="Pfam" id="PF07992"/>
    </source>
</evidence>
<dbReference type="Pfam" id="PF08669">
    <property type="entry name" value="GCV_T_C"/>
    <property type="match status" value="1"/>
</dbReference>
<dbReference type="PANTHER" id="PTHR43757">
    <property type="entry name" value="AMINOMETHYLTRANSFERASE"/>
    <property type="match status" value="1"/>
</dbReference>
<dbReference type="EMBL" id="JBHLTL010000011">
    <property type="protein sequence ID" value="MFC0590685.1"/>
    <property type="molecule type" value="Genomic_DNA"/>
</dbReference>
<evidence type="ECO:0000313" key="8">
    <source>
        <dbReference type="Proteomes" id="UP001589943"/>
    </source>
</evidence>
<dbReference type="Pfam" id="PF07992">
    <property type="entry name" value="Pyr_redox_2"/>
    <property type="match status" value="1"/>
</dbReference>
<dbReference type="InterPro" id="IPR023753">
    <property type="entry name" value="FAD/NAD-binding_dom"/>
</dbReference>
<feature type="domain" description="SoxA A3" evidence="6">
    <location>
        <begin position="452"/>
        <end position="535"/>
    </location>
</feature>
<gene>
    <name evidence="7" type="ORF">ACFFF7_14830</name>
</gene>
<dbReference type="Gene3D" id="3.50.50.60">
    <property type="entry name" value="FAD/NAD(P)-binding domain"/>
    <property type="match status" value="1"/>
</dbReference>
<keyword evidence="2" id="KW-0560">Oxidoreductase</keyword>
<dbReference type="Gene3D" id="3.10.20.440">
    <property type="entry name" value="2Fe-2S iron-sulphur cluster binding domain, sarcosine oxidase, alpha subunit, N-terminal domain"/>
    <property type="match status" value="1"/>
</dbReference>
<dbReference type="SUPFAM" id="SSF101790">
    <property type="entry name" value="Aminomethyltransferase beta-barrel domain"/>
    <property type="match status" value="1"/>
</dbReference>
<organism evidence="7 8">
    <name type="scientific">Novosphingobium aquiterrae</name>
    <dbReference type="NCBI Taxonomy" id="624388"/>
    <lineage>
        <taxon>Bacteria</taxon>
        <taxon>Pseudomonadati</taxon>
        <taxon>Pseudomonadota</taxon>
        <taxon>Alphaproteobacteria</taxon>
        <taxon>Sphingomonadales</taxon>
        <taxon>Sphingomonadaceae</taxon>
        <taxon>Novosphingobium</taxon>
    </lineage>
</organism>
<evidence type="ECO:0000256" key="1">
    <source>
        <dbReference type="ARBA" id="ARBA00008609"/>
    </source>
</evidence>
<accession>A0ABV6PLI5</accession>
<evidence type="ECO:0000256" key="2">
    <source>
        <dbReference type="ARBA" id="ARBA00023002"/>
    </source>
</evidence>
<protein>
    <submittedName>
        <fullName evidence="7">2Fe-2S iron-sulfur cluster-binding protein</fullName>
    </submittedName>
</protein>
<dbReference type="InterPro" id="IPR036188">
    <property type="entry name" value="FAD/NAD-bd_sf"/>
</dbReference>
<reference evidence="7 8" key="1">
    <citation type="submission" date="2024-09" db="EMBL/GenBank/DDBJ databases">
        <authorList>
            <person name="Sun Q."/>
            <person name="Mori K."/>
        </authorList>
    </citation>
    <scope>NUCLEOTIDE SEQUENCE [LARGE SCALE GENOMIC DNA]</scope>
    <source>
        <strain evidence="7 8">NCAIM B.02537</strain>
    </source>
</reference>
<evidence type="ECO:0000259" key="6">
    <source>
        <dbReference type="Pfam" id="PF17806"/>
    </source>
</evidence>
<evidence type="ECO:0000259" key="5">
    <source>
        <dbReference type="Pfam" id="PF08669"/>
    </source>
</evidence>
<comment type="caution">
    <text evidence="7">The sequence shown here is derived from an EMBL/GenBank/DDBJ whole genome shotgun (WGS) entry which is preliminary data.</text>
</comment>
<dbReference type="InterPro" id="IPR013977">
    <property type="entry name" value="GcvT_C"/>
</dbReference>
<feature type="domain" description="FAD/NAD(P)-binding" evidence="4">
    <location>
        <begin position="164"/>
        <end position="284"/>
    </location>
</feature>
<dbReference type="InterPro" id="IPR041854">
    <property type="entry name" value="BFD-like_2Fe2S-bd_dom_sf"/>
</dbReference>
<dbReference type="Pfam" id="PF01571">
    <property type="entry name" value="GCV_T"/>
    <property type="match status" value="1"/>
</dbReference>